<evidence type="ECO:0000313" key="3">
    <source>
        <dbReference type="EMBL" id="CAA7407377.1"/>
    </source>
</evidence>
<accession>A0A7I8JJL3</accession>
<evidence type="ECO:0000256" key="1">
    <source>
        <dbReference type="SAM" id="MobiDB-lite"/>
    </source>
</evidence>
<feature type="region of interest" description="Disordered" evidence="1">
    <location>
        <begin position="1"/>
        <end position="31"/>
    </location>
</feature>
<evidence type="ECO:0000313" key="2">
    <source>
        <dbReference type="EMBL" id="CAA2631076.1"/>
    </source>
</evidence>
<dbReference type="EMBL" id="LR743600">
    <property type="protein sequence ID" value="CAA2631076.1"/>
    <property type="molecule type" value="Genomic_DNA"/>
</dbReference>
<feature type="compositionally biased region" description="Low complexity" evidence="1">
    <location>
        <begin position="1"/>
        <end position="21"/>
    </location>
</feature>
<keyword evidence="4" id="KW-1185">Reference proteome</keyword>
<protein>
    <submittedName>
        <fullName evidence="2">Uncharacterized protein</fullName>
    </submittedName>
</protein>
<gene>
    <name evidence="2" type="ORF">SI7747_13016722</name>
    <name evidence="3" type="ORF">SI8410_13018055</name>
</gene>
<dbReference type="AlphaFoldDB" id="A0A7I8JJL3"/>
<dbReference type="EMBL" id="LR746276">
    <property type="protein sequence ID" value="CAA7407377.1"/>
    <property type="molecule type" value="Genomic_DNA"/>
</dbReference>
<proteinExistence type="predicted"/>
<reference evidence="2" key="1">
    <citation type="submission" date="2019-12" db="EMBL/GenBank/DDBJ databases">
        <authorList>
            <person name="Scholz U."/>
            <person name="Mascher M."/>
            <person name="Fiebig A."/>
        </authorList>
    </citation>
    <scope>NUCLEOTIDE SEQUENCE</scope>
</reference>
<evidence type="ECO:0000313" key="4">
    <source>
        <dbReference type="Proteomes" id="UP000663760"/>
    </source>
</evidence>
<name>A0A7I8JJL3_SPIIN</name>
<dbReference type="Proteomes" id="UP000663760">
    <property type="component" value="Chromosome 13"/>
</dbReference>
<sequence length="68" mass="7023">MSSLSRSTIKISSSSSTYPISPVDAPESGSTTLSSAFLTTVPQDPCLVLNGSLANPRLMERAPASVIP</sequence>
<organism evidence="2">
    <name type="scientific">Spirodela intermedia</name>
    <name type="common">Intermediate duckweed</name>
    <dbReference type="NCBI Taxonomy" id="51605"/>
    <lineage>
        <taxon>Eukaryota</taxon>
        <taxon>Viridiplantae</taxon>
        <taxon>Streptophyta</taxon>
        <taxon>Embryophyta</taxon>
        <taxon>Tracheophyta</taxon>
        <taxon>Spermatophyta</taxon>
        <taxon>Magnoliopsida</taxon>
        <taxon>Liliopsida</taxon>
        <taxon>Araceae</taxon>
        <taxon>Lemnoideae</taxon>
        <taxon>Spirodela</taxon>
    </lineage>
</organism>